<gene>
    <name evidence="1" type="ORF">P4T90_03865</name>
</gene>
<proteinExistence type="predicted"/>
<dbReference type="RefSeq" id="WP_260525558.1">
    <property type="nucleotide sequence ID" value="NZ_JARMAB010000005.1"/>
</dbReference>
<protein>
    <submittedName>
        <fullName evidence="1">Uncharacterized protein</fullName>
    </submittedName>
</protein>
<evidence type="ECO:0000313" key="1">
    <source>
        <dbReference type="EMBL" id="MED1202227.1"/>
    </source>
</evidence>
<organism evidence="1 2">
    <name type="scientific">Heyndrickxia acidicola</name>
    <dbReference type="NCBI Taxonomy" id="209389"/>
    <lineage>
        <taxon>Bacteria</taxon>
        <taxon>Bacillati</taxon>
        <taxon>Bacillota</taxon>
        <taxon>Bacilli</taxon>
        <taxon>Bacillales</taxon>
        <taxon>Bacillaceae</taxon>
        <taxon>Heyndrickxia</taxon>
    </lineage>
</organism>
<evidence type="ECO:0000313" key="2">
    <source>
        <dbReference type="Proteomes" id="UP001341444"/>
    </source>
</evidence>
<dbReference type="Proteomes" id="UP001341444">
    <property type="component" value="Unassembled WGS sequence"/>
</dbReference>
<sequence>MNTVLGLVIAKGESQVQAYLEKKKPILENSLYYAKTSSEE</sequence>
<reference evidence="1 2" key="1">
    <citation type="submission" date="2023-03" db="EMBL/GenBank/DDBJ databases">
        <title>Bacillus Genome Sequencing.</title>
        <authorList>
            <person name="Dunlap C."/>
        </authorList>
    </citation>
    <scope>NUCLEOTIDE SEQUENCE [LARGE SCALE GENOMIC DNA]</scope>
    <source>
        <strain evidence="1 2">B-23453</strain>
    </source>
</reference>
<keyword evidence="2" id="KW-1185">Reference proteome</keyword>
<comment type="caution">
    <text evidence="1">The sequence shown here is derived from an EMBL/GenBank/DDBJ whole genome shotgun (WGS) entry which is preliminary data.</text>
</comment>
<accession>A0ABU6MC27</accession>
<name>A0ABU6MC27_9BACI</name>
<dbReference type="EMBL" id="JARMAB010000005">
    <property type="protein sequence ID" value="MED1202227.1"/>
    <property type="molecule type" value="Genomic_DNA"/>
</dbReference>